<evidence type="ECO:0000313" key="2">
    <source>
        <dbReference type="Proteomes" id="UP000324800"/>
    </source>
</evidence>
<organism evidence="1 2">
    <name type="scientific">Streblomastix strix</name>
    <dbReference type="NCBI Taxonomy" id="222440"/>
    <lineage>
        <taxon>Eukaryota</taxon>
        <taxon>Metamonada</taxon>
        <taxon>Preaxostyla</taxon>
        <taxon>Oxymonadida</taxon>
        <taxon>Streblomastigidae</taxon>
        <taxon>Streblomastix</taxon>
    </lineage>
</organism>
<gene>
    <name evidence="1" type="ORF">EZS28_005044</name>
</gene>
<sequence length="143" mass="16945">MAEQYNFRRSEAINLFYSTINARMDQEGLGQRTDLAETKHELRARPYKLDYAPKVDAATGNPYILNITEEEDQIYFVDIKRTYELVRVYPQRRKKIYVSATRNKPIQILFIRHFQSILAPFRLLRSEWLKEVVELGVDIKAAF</sequence>
<evidence type="ECO:0000313" key="1">
    <source>
        <dbReference type="EMBL" id="KAA6399433.1"/>
    </source>
</evidence>
<name>A0A5J4WXA8_9EUKA</name>
<dbReference type="AlphaFoldDB" id="A0A5J4WXA8"/>
<proteinExistence type="predicted"/>
<comment type="caution">
    <text evidence="1">The sequence shown here is derived from an EMBL/GenBank/DDBJ whole genome shotgun (WGS) entry which is preliminary data.</text>
</comment>
<dbReference type="EMBL" id="SNRW01000755">
    <property type="protein sequence ID" value="KAA6399433.1"/>
    <property type="molecule type" value="Genomic_DNA"/>
</dbReference>
<reference evidence="1 2" key="1">
    <citation type="submission" date="2019-03" db="EMBL/GenBank/DDBJ databases">
        <title>Single cell metagenomics reveals metabolic interactions within the superorganism composed of flagellate Streblomastix strix and complex community of Bacteroidetes bacteria on its surface.</title>
        <authorList>
            <person name="Treitli S.C."/>
            <person name="Kolisko M."/>
            <person name="Husnik F."/>
            <person name="Keeling P."/>
            <person name="Hampl V."/>
        </authorList>
    </citation>
    <scope>NUCLEOTIDE SEQUENCE [LARGE SCALE GENOMIC DNA]</scope>
    <source>
        <strain evidence="1">ST1C</strain>
    </source>
</reference>
<accession>A0A5J4WXA8</accession>
<dbReference type="Proteomes" id="UP000324800">
    <property type="component" value="Unassembled WGS sequence"/>
</dbReference>
<protein>
    <submittedName>
        <fullName evidence="1">Uncharacterized protein</fullName>
    </submittedName>
</protein>